<dbReference type="InterPro" id="IPR015813">
    <property type="entry name" value="Pyrv/PenolPyrv_kinase-like_dom"/>
</dbReference>
<dbReference type="GO" id="GO:0005524">
    <property type="term" value="F:ATP binding"/>
    <property type="evidence" value="ECO:0007669"/>
    <property type="project" value="UniProtKB-KW"/>
</dbReference>
<dbReference type="SUPFAM" id="SSF50800">
    <property type="entry name" value="PK beta-barrel domain-like"/>
    <property type="match status" value="1"/>
</dbReference>
<keyword evidence="7 13" id="KW-0418">Kinase</keyword>
<evidence type="ECO:0000256" key="10">
    <source>
        <dbReference type="ARBA" id="ARBA00023152"/>
    </source>
</evidence>
<reference evidence="16 17" key="1">
    <citation type="submission" date="2019-11" db="EMBL/GenBank/DDBJ databases">
        <title>Whole-genome sequence of the anaerobic purple sulfur bacterium Allochromatium palmeri DSM 15591.</title>
        <authorList>
            <person name="Kyndt J.A."/>
            <person name="Meyer T.E."/>
        </authorList>
    </citation>
    <scope>NUCLEOTIDE SEQUENCE [LARGE SCALE GENOMIC DNA]</scope>
    <source>
        <strain evidence="16 17">DSM 15591</strain>
    </source>
</reference>
<dbReference type="FunFam" id="2.40.33.10:FF:000001">
    <property type="entry name" value="Pyruvate kinase"/>
    <property type="match status" value="1"/>
</dbReference>
<dbReference type="Gene3D" id="2.40.33.10">
    <property type="entry name" value="PK beta-barrel domain-like"/>
    <property type="match status" value="1"/>
</dbReference>
<organism evidence="16 17">
    <name type="scientific">Allochromatium palmeri</name>
    <dbReference type="NCBI Taxonomy" id="231048"/>
    <lineage>
        <taxon>Bacteria</taxon>
        <taxon>Pseudomonadati</taxon>
        <taxon>Pseudomonadota</taxon>
        <taxon>Gammaproteobacteria</taxon>
        <taxon>Chromatiales</taxon>
        <taxon>Chromatiaceae</taxon>
        <taxon>Allochromatium</taxon>
    </lineage>
</organism>
<keyword evidence="17" id="KW-1185">Reference proteome</keyword>
<proteinExistence type="inferred from homology"/>
<comment type="pathway">
    <text evidence="1 13">Carbohydrate degradation; glycolysis; pyruvate from D-glyceraldehyde 3-phosphate: step 5/5.</text>
</comment>
<dbReference type="InterPro" id="IPR011037">
    <property type="entry name" value="Pyrv_Knase-like_insert_dom_sf"/>
</dbReference>
<keyword evidence="8" id="KW-0067">ATP-binding</keyword>
<dbReference type="InterPro" id="IPR001697">
    <property type="entry name" value="Pyr_Knase"/>
</dbReference>
<evidence type="ECO:0000313" key="16">
    <source>
        <dbReference type="EMBL" id="MTW19692.1"/>
    </source>
</evidence>
<name>A0A6N8E660_9GAMM</name>
<keyword evidence="9 13" id="KW-0460">Magnesium</keyword>
<evidence type="ECO:0000256" key="11">
    <source>
        <dbReference type="ARBA" id="ARBA00023317"/>
    </source>
</evidence>
<dbReference type="InterPro" id="IPR040442">
    <property type="entry name" value="Pyrv_kinase-like_dom_sf"/>
</dbReference>
<dbReference type="PANTHER" id="PTHR11817">
    <property type="entry name" value="PYRUVATE KINASE"/>
    <property type="match status" value="1"/>
</dbReference>
<evidence type="ECO:0000256" key="2">
    <source>
        <dbReference type="ARBA" id="ARBA00008663"/>
    </source>
</evidence>
<evidence type="ECO:0000256" key="13">
    <source>
        <dbReference type="RuleBase" id="RU000504"/>
    </source>
</evidence>
<keyword evidence="11 16" id="KW-0670">Pyruvate</keyword>
<evidence type="ECO:0000256" key="1">
    <source>
        <dbReference type="ARBA" id="ARBA00004997"/>
    </source>
</evidence>
<evidence type="ECO:0000256" key="4">
    <source>
        <dbReference type="ARBA" id="ARBA00022679"/>
    </source>
</evidence>
<evidence type="ECO:0000256" key="8">
    <source>
        <dbReference type="ARBA" id="ARBA00022840"/>
    </source>
</evidence>
<dbReference type="SUPFAM" id="SSF52935">
    <property type="entry name" value="PK C-terminal domain-like"/>
    <property type="match status" value="1"/>
</dbReference>
<dbReference type="EC" id="2.7.1.40" evidence="3 12"/>
<dbReference type="Gene3D" id="3.20.20.60">
    <property type="entry name" value="Phosphoenolpyruvate-binding domains"/>
    <property type="match status" value="1"/>
</dbReference>
<keyword evidence="5" id="KW-0479">Metal-binding</keyword>
<dbReference type="NCBIfam" id="TIGR01064">
    <property type="entry name" value="pyruv_kin"/>
    <property type="match status" value="1"/>
</dbReference>
<dbReference type="InterPro" id="IPR015793">
    <property type="entry name" value="Pyrv_Knase_brl"/>
</dbReference>
<protein>
    <recommendedName>
        <fullName evidence="3 12">Pyruvate kinase</fullName>
        <ecNumber evidence="3 12">2.7.1.40</ecNumber>
    </recommendedName>
</protein>
<evidence type="ECO:0000259" key="14">
    <source>
        <dbReference type="Pfam" id="PF00224"/>
    </source>
</evidence>
<dbReference type="OrthoDB" id="9812123at2"/>
<dbReference type="GO" id="GO:0004743">
    <property type="term" value="F:pyruvate kinase activity"/>
    <property type="evidence" value="ECO:0007669"/>
    <property type="project" value="UniProtKB-UniRule"/>
</dbReference>
<sequence>MPRRTKIVATLGPATDPVSVTDEILAAGVDVVRLNLSHDTHDRHRERAERIRARALAAGQAISVLMDLQGPKIRIGKFTDGKIQLARGDRFAIDTACPIDAGDQTRVGTTYVELADDVRHGDTLLLDDGAIELWVDAVVDGRIECQVVVGGALSNNKGINKKGGGLSAPALTDKDKEDIRFAAEIDADYLAVSFVRNGDDVRLARELFYEAGGRGGIVAKIERAESLKGIDDIINAADAIMVARGDLGVEIGDAELPAVQKRLISRARELNSVVITATQMMQSMIENPIPTRAEVFDVANAVLDGTDAVMLSAESSIGKNPAKVIEALDRICLEAEKNVTRSGHRLDSVFGRVDEGIAMAAMYTANHLGVKAIAALTETGSTVKWMSRISSGIPIYGMTRSEPTQRKVRLFRGVYPVAFDVGSTDIHEVNCEVIEELLRRGTVRDGDLVIITKGDRSGVEGQTNIMKVMRVGEHRLLNED</sequence>
<evidence type="ECO:0000256" key="7">
    <source>
        <dbReference type="ARBA" id="ARBA00022777"/>
    </source>
</evidence>
<dbReference type="NCBIfam" id="NF004491">
    <property type="entry name" value="PRK05826.1"/>
    <property type="match status" value="1"/>
</dbReference>
<dbReference type="AlphaFoldDB" id="A0A6N8E660"/>
<evidence type="ECO:0000256" key="5">
    <source>
        <dbReference type="ARBA" id="ARBA00022723"/>
    </source>
</evidence>
<dbReference type="InterPro" id="IPR015795">
    <property type="entry name" value="Pyrv_Knase_C"/>
</dbReference>
<gene>
    <name evidence="16" type="primary">pyk</name>
    <name evidence="16" type="ORF">GJ668_01125</name>
</gene>
<dbReference type="PRINTS" id="PR01050">
    <property type="entry name" value="PYRUVTKNASE"/>
</dbReference>
<dbReference type="EMBL" id="WNKT01000001">
    <property type="protein sequence ID" value="MTW19692.1"/>
    <property type="molecule type" value="Genomic_DNA"/>
</dbReference>
<keyword evidence="10 13" id="KW-0324">Glycolysis</keyword>
<evidence type="ECO:0000256" key="9">
    <source>
        <dbReference type="ARBA" id="ARBA00022842"/>
    </source>
</evidence>
<dbReference type="Proteomes" id="UP000434044">
    <property type="component" value="Unassembled WGS sequence"/>
</dbReference>
<dbReference type="NCBIfam" id="NF004978">
    <property type="entry name" value="PRK06354.1"/>
    <property type="match status" value="1"/>
</dbReference>
<comment type="similarity">
    <text evidence="2 13">Belongs to the pyruvate kinase family.</text>
</comment>
<evidence type="ECO:0000256" key="6">
    <source>
        <dbReference type="ARBA" id="ARBA00022741"/>
    </source>
</evidence>
<dbReference type="Pfam" id="PF00224">
    <property type="entry name" value="PK"/>
    <property type="match status" value="1"/>
</dbReference>
<dbReference type="GO" id="GO:0016301">
    <property type="term" value="F:kinase activity"/>
    <property type="evidence" value="ECO:0007669"/>
    <property type="project" value="UniProtKB-KW"/>
</dbReference>
<dbReference type="Pfam" id="PF02887">
    <property type="entry name" value="PK_C"/>
    <property type="match status" value="1"/>
</dbReference>
<comment type="caution">
    <text evidence="16">The sequence shown here is derived from an EMBL/GenBank/DDBJ whole genome shotgun (WGS) entry which is preliminary data.</text>
</comment>
<dbReference type="RefSeq" id="WP_155448260.1">
    <property type="nucleotide sequence ID" value="NZ_WNKT01000001.1"/>
</dbReference>
<dbReference type="GO" id="GO:0030955">
    <property type="term" value="F:potassium ion binding"/>
    <property type="evidence" value="ECO:0007669"/>
    <property type="project" value="UniProtKB-UniRule"/>
</dbReference>
<evidence type="ECO:0000256" key="3">
    <source>
        <dbReference type="ARBA" id="ARBA00012142"/>
    </source>
</evidence>
<dbReference type="SUPFAM" id="SSF51621">
    <property type="entry name" value="Phosphoenolpyruvate/pyruvate domain"/>
    <property type="match status" value="1"/>
</dbReference>
<feature type="domain" description="Pyruvate kinase C-terminal" evidence="15">
    <location>
        <begin position="356"/>
        <end position="469"/>
    </location>
</feature>
<evidence type="ECO:0000259" key="15">
    <source>
        <dbReference type="Pfam" id="PF02887"/>
    </source>
</evidence>
<comment type="catalytic activity">
    <reaction evidence="13">
        <text>pyruvate + ATP = phosphoenolpyruvate + ADP + H(+)</text>
        <dbReference type="Rhea" id="RHEA:18157"/>
        <dbReference type="ChEBI" id="CHEBI:15361"/>
        <dbReference type="ChEBI" id="CHEBI:15378"/>
        <dbReference type="ChEBI" id="CHEBI:30616"/>
        <dbReference type="ChEBI" id="CHEBI:58702"/>
        <dbReference type="ChEBI" id="CHEBI:456216"/>
        <dbReference type="EC" id="2.7.1.40"/>
    </reaction>
</comment>
<evidence type="ECO:0000256" key="12">
    <source>
        <dbReference type="NCBIfam" id="TIGR01064"/>
    </source>
</evidence>
<keyword evidence="6" id="KW-0547">Nucleotide-binding</keyword>
<keyword evidence="4 13" id="KW-0808">Transferase</keyword>
<dbReference type="Gene3D" id="3.40.1380.20">
    <property type="entry name" value="Pyruvate kinase, C-terminal domain"/>
    <property type="match status" value="1"/>
</dbReference>
<feature type="domain" description="Pyruvate kinase barrel" evidence="14">
    <location>
        <begin position="3"/>
        <end position="323"/>
    </location>
</feature>
<dbReference type="GO" id="GO:0000287">
    <property type="term" value="F:magnesium ion binding"/>
    <property type="evidence" value="ECO:0007669"/>
    <property type="project" value="UniProtKB-UniRule"/>
</dbReference>
<dbReference type="InterPro" id="IPR015806">
    <property type="entry name" value="Pyrv_Knase_insert_dom_sf"/>
</dbReference>
<dbReference type="InterPro" id="IPR036918">
    <property type="entry name" value="Pyrv_Knase_C_sf"/>
</dbReference>
<dbReference type="UniPathway" id="UPA00109">
    <property type="reaction ID" value="UER00188"/>
</dbReference>
<evidence type="ECO:0000313" key="17">
    <source>
        <dbReference type="Proteomes" id="UP000434044"/>
    </source>
</evidence>
<accession>A0A6N8E660</accession>